<proteinExistence type="inferred from homology"/>
<comment type="caution">
    <text evidence="5">The sequence shown here is derived from an EMBL/GenBank/DDBJ whole genome shotgun (WGS) entry which is preliminary data.</text>
</comment>
<feature type="domain" description="Phosphate acetyl/butaryl transferase" evidence="4">
    <location>
        <begin position="81"/>
        <end position="297"/>
    </location>
</feature>
<evidence type="ECO:0000259" key="4">
    <source>
        <dbReference type="Pfam" id="PF01515"/>
    </source>
</evidence>
<dbReference type="InterPro" id="IPR050500">
    <property type="entry name" value="Phos_Acetyltrans/Butyryltrans"/>
</dbReference>
<evidence type="ECO:0000256" key="2">
    <source>
        <dbReference type="ARBA" id="ARBA00022679"/>
    </source>
</evidence>
<name>A0A0F9WEI4_9ZZZZ</name>
<sequence>MIAHVEEILTLAQQRQPKPRLAVAGAGSQAVLEVIRASYERGLADSILFGDTQAIAASAEQLAVDLSPFEQVHCADPSQSVHAALEAIQSGRADILCKGVATTRTILKGVLDKRLGFRTDRFLSHVGVFNVPAEDRVLIITDAGVNIHPDLTRKRDIVLNAVDVAHAIGFERPRVAILSFVEDVTDPSIRSQSDAQQLRKMYQSGSITGCVVEGPYSLDVALSPEAAAIKGIRGEVAGRADIIVMHDIGMGNVLYKALMLWCKPVIASVIMGARVPIVGPSRADSVITKLNSIALAIVVKPHEQAI</sequence>
<dbReference type="InterPro" id="IPR002505">
    <property type="entry name" value="PTA_PTB"/>
</dbReference>
<evidence type="ECO:0000256" key="3">
    <source>
        <dbReference type="ARBA" id="ARBA00023315"/>
    </source>
</evidence>
<evidence type="ECO:0000256" key="1">
    <source>
        <dbReference type="ARBA" id="ARBA00005656"/>
    </source>
</evidence>
<dbReference type="PIRSF" id="PIRSF000428">
    <property type="entry name" value="P_Ac_trans"/>
    <property type="match status" value="1"/>
</dbReference>
<dbReference type="PANTHER" id="PTHR43356">
    <property type="entry name" value="PHOSPHATE ACETYLTRANSFERASE"/>
    <property type="match status" value="1"/>
</dbReference>
<protein>
    <recommendedName>
        <fullName evidence="4">Phosphate acetyl/butaryl transferase domain-containing protein</fullName>
    </recommendedName>
</protein>
<organism evidence="5">
    <name type="scientific">marine sediment metagenome</name>
    <dbReference type="NCBI Taxonomy" id="412755"/>
    <lineage>
        <taxon>unclassified sequences</taxon>
        <taxon>metagenomes</taxon>
        <taxon>ecological metagenomes</taxon>
    </lineage>
</organism>
<dbReference type="InterPro" id="IPR012147">
    <property type="entry name" value="P_Ac_Bu_trans"/>
</dbReference>
<dbReference type="EMBL" id="LAZR01000291">
    <property type="protein sequence ID" value="KKN76688.1"/>
    <property type="molecule type" value="Genomic_DNA"/>
</dbReference>
<reference evidence="5" key="1">
    <citation type="journal article" date="2015" name="Nature">
        <title>Complex archaea that bridge the gap between prokaryotes and eukaryotes.</title>
        <authorList>
            <person name="Spang A."/>
            <person name="Saw J.H."/>
            <person name="Jorgensen S.L."/>
            <person name="Zaremba-Niedzwiedzka K."/>
            <person name="Martijn J."/>
            <person name="Lind A.E."/>
            <person name="van Eijk R."/>
            <person name="Schleper C."/>
            <person name="Guy L."/>
            <person name="Ettema T.J."/>
        </authorList>
    </citation>
    <scope>NUCLEOTIDE SEQUENCE</scope>
</reference>
<evidence type="ECO:0000313" key="5">
    <source>
        <dbReference type="EMBL" id="KKN76688.1"/>
    </source>
</evidence>
<keyword evidence="3" id="KW-0012">Acyltransferase</keyword>
<dbReference type="AlphaFoldDB" id="A0A0F9WEI4"/>
<dbReference type="Gene3D" id="3.40.718.10">
    <property type="entry name" value="Isopropylmalate Dehydrogenase"/>
    <property type="match status" value="1"/>
</dbReference>
<gene>
    <name evidence="5" type="ORF">LCGC14_0367790</name>
</gene>
<dbReference type="PANTHER" id="PTHR43356:SF2">
    <property type="entry name" value="PHOSPHATE ACETYLTRANSFERASE"/>
    <property type="match status" value="1"/>
</dbReference>
<accession>A0A0F9WEI4</accession>
<keyword evidence="2" id="KW-0808">Transferase</keyword>
<dbReference type="Pfam" id="PF01515">
    <property type="entry name" value="PTA_PTB"/>
    <property type="match status" value="1"/>
</dbReference>
<comment type="similarity">
    <text evidence="1">Belongs to the phosphate acetyltransferase and butyryltransferase family.</text>
</comment>
<dbReference type="GO" id="GO:0016746">
    <property type="term" value="F:acyltransferase activity"/>
    <property type="evidence" value="ECO:0007669"/>
    <property type="project" value="UniProtKB-KW"/>
</dbReference>
<dbReference type="SUPFAM" id="SSF53659">
    <property type="entry name" value="Isocitrate/Isopropylmalate dehydrogenase-like"/>
    <property type="match status" value="1"/>
</dbReference>